<dbReference type="CDD" id="cd00165">
    <property type="entry name" value="S4"/>
    <property type="match status" value="1"/>
</dbReference>
<name>G8DKD5_MESVI</name>
<evidence type="ECO:0000313" key="8">
    <source>
        <dbReference type="EMBL" id="ADU04604.1"/>
    </source>
</evidence>
<dbReference type="PANTHER" id="PTHR11831:SF4">
    <property type="entry name" value="SMALL RIBOSOMAL SUBUNIT PROTEIN US4M"/>
    <property type="match status" value="1"/>
</dbReference>
<dbReference type="GO" id="GO:0042274">
    <property type="term" value="P:ribosomal small subunit biogenesis"/>
    <property type="evidence" value="ECO:0007669"/>
    <property type="project" value="TreeGrafter"/>
</dbReference>
<comment type="similarity">
    <text evidence="1">Belongs to the universal ribosomal protein uS4 family.</text>
</comment>
<gene>
    <name evidence="8" type="primary">rps4</name>
</gene>
<evidence type="ECO:0000256" key="3">
    <source>
        <dbReference type="ARBA" id="ARBA00022884"/>
    </source>
</evidence>
<keyword evidence="4 8" id="KW-0689">Ribosomal protein</keyword>
<dbReference type="AlphaFoldDB" id="G8DKD5"/>
<dbReference type="InterPro" id="IPR002942">
    <property type="entry name" value="S4_RNA-bd"/>
</dbReference>
<dbReference type="InterPro" id="IPR022801">
    <property type="entry name" value="Ribosomal_uS4"/>
</dbReference>
<evidence type="ECO:0000256" key="4">
    <source>
        <dbReference type="ARBA" id="ARBA00022980"/>
    </source>
</evidence>
<dbReference type="GO" id="GO:0019843">
    <property type="term" value="F:rRNA binding"/>
    <property type="evidence" value="ECO:0007669"/>
    <property type="project" value="UniProtKB-KW"/>
</dbReference>
<keyword evidence="8" id="KW-0496">Mitochondrion</keyword>
<feature type="domain" description="RNA-binding S4" evidence="7">
    <location>
        <begin position="90"/>
        <end position="157"/>
    </location>
</feature>
<evidence type="ECO:0000256" key="2">
    <source>
        <dbReference type="ARBA" id="ARBA00022730"/>
    </source>
</evidence>
<dbReference type="Gene3D" id="3.10.290.10">
    <property type="entry name" value="RNA-binding S4 domain"/>
    <property type="match status" value="1"/>
</dbReference>
<dbReference type="EMBL" id="HQ667981">
    <property type="protein sequence ID" value="ADU04604.1"/>
    <property type="molecule type" value="Genomic_DNA"/>
</dbReference>
<dbReference type="SUPFAM" id="SSF55174">
    <property type="entry name" value="Alpha-L RNA-binding motif"/>
    <property type="match status" value="1"/>
</dbReference>
<geneLocation type="mitochondrion" evidence="8"/>
<keyword evidence="5" id="KW-0687">Ribonucleoprotein</keyword>
<dbReference type="PANTHER" id="PTHR11831">
    <property type="entry name" value="30S 40S RIBOSOMAL PROTEIN"/>
    <property type="match status" value="1"/>
</dbReference>
<organism evidence="8">
    <name type="scientific">Mesostigma viride</name>
    <name type="common">Green alga</name>
    <dbReference type="NCBI Taxonomy" id="41882"/>
    <lineage>
        <taxon>Eukaryota</taxon>
        <taxon>Viridiplantae</taxon>
        <taxon>Streptophyta</taxon>
        <taxon>Mesostigmatophyceae</taxon>
        <taxon>Mesostigmatales</taxon>
        <taxon>Mesostigmataceae</taxon>
        <taxon>Mesostigma</taxon>
    </lineage>
</organism>
<dbReference type="InterPro" id="IPR036986">
    <property type="entry name" value="S4_RNA-bd_sf"/>
</dbReference>
<evidence type="ECO:0000256" key="5">
    <source>
        <dbReference type="ARBA" id="ARBA00023274"/>
    </source>
</evidence>
<evidence type="ECO:0000259" key="7">
    <source>
        <dbReference type="SMART" id="SM00363"/>
    </source>
</evidence>
<sequence>MKRISSFLLKHVKASKLKNKELIFFQNSIKKRRKNQLKRPLSSFGKRLQTKKALEAIYGKLSIPQWKNIIAFCSRKNKPKITSFFLNLERRLDRVVCQARFASSPNMARQWVLHEKIFVNNQLVTYPGTILKNGDIISLRRPDMFSLMWSSLLENSKYRTDLKKKNFFGETFERTEASTYLKKNNLLDHLIKLNSFKLFTNIIFERSSSSLKRLFFLVLKNKNTVLDDFLKEAKIVKRKKVSHLETSYSTGSTIFLHAPAKIQLPIPIEAKRFILFLK</sequence>
<evidence type="ECO:0000256" key="1">
    <source>
        <dbReference type="ARBA" id="ARBA00007465"/>
    </source>
</evidence>
<protein>
    <submittedName>
        <fullName evidence="8">Ribosomal protein S4</fullName>
    </submittedName>
</protein>
<reference evidence="8" key="1">
    <citation type="journal article" date="2012" name="Protist">
        <title>Similar relative mutation rates in the three genetic compartments of mesostigma and chlamydomonas.</title>
        <authorList>
            <person name="Hua J."/>
            <person name="Smith D.R."/>
            <person name="Borza T."/>
            <person name="Lee R.W."/>
        </authorList>
    </citation>
    <scope>NUCLEOTIDE SEQUENCE</scope>
    <source>
        <strain evidence="8">SAG 50-1</strain>
    </source>
</reference>
<accession>G8DKD5</accession>
<dbReference type="Pfam" id="PF01479">
    <property type="entry name" value="S4"/>
    <property type="match status" value="1"/>
</dbReference>
<dbReference type="GO" id="GO:0003735">
    <property type="term" value="F:structural constituent of ribosome"/>
    <property type="evidence" value="ECO:0007669"/>
    <property type="project" value="TreeGrafter"/>
</dbReference>
<proteinExistence type="inferred from homology"/>
<dbReference type="SMART" id="SM00363">
    <property type="entry name" value="S4"/>
    <property type="match status" value="1"/>
</dbReference>
<keyword evidence="3 6" id="KW-0694">RNA-binding</keyword>
<keyword evidence="2" id="KW-0699">rRNA-binding</keyword>
<evidence type="ECO:0000256" key="6">
    <source>
        <dbReference type="PROSITE-ProRule" id="PRU00182"/>
    </source>
</evidence>
<dbReference type="PROSITE" id="PS50889">
    <property type="entry name" value="S4"/>
    <property type="match status" value="1"/>
</dbReference>
<dbReference type="GO" id="GO:0015935">
    <property type="term" value="C:small ribosomal subunit"/>
    <property type="evidence" value="ECO:0007669"/>
    <property type="project" value="TreeGrafter"/>
</dbReference>